<sequence length="245" mass="27229">MTVEADDSYGAVAGEEVPAAPAPRRRRWPRRLFRLAVALALAPLVLTVVYWLVPPVSTLMLADLVTGRGYTRDWVSFDEISPQLPMAVVMGEDGKFCSHGGVDWDSLGAVLSRSGGPNRGASTVTMQTVKNLYLWNGRSYLRKAMEIPLALYVDLVWSKRRTMEIYLNIAEWGPNLYGAEAAAQKYFKKPAAKLTRHEAALLVSALPNPIERNPAKPGKYQARYARTVERRTAQAGAYVDCLFDR</sequence>
<evidence type="ECO:0000256" key="10">
    <source>
        <dbReference type="ARBA" id="ARBA00023316"/>
    </source>
</evidence>
<comment type="pathway">
    <text evidence="11">Cell wall biogenesis; peptidoglycan biosynthesis.</text>
</comment>
<evidence type="ECO:0000256" key="9">
    <source>
        <dbReference type="ARBA" id="ARBA00023136"/>
    </source>
</evidence>
<keyword evidence="7 11" id="KW-0573">Peptidoglycan synthesis</keyword>
<protein>
    <recommendedName>
        <fullName evidence="11">Biosynthetic peptidoglycan transglycosylase</fullName>
        <ecNumber evidence="11">2.4.99.28</ecNumber>
    </recommendedName>
    <alternativeName>
        <fullName evidence="11">Glycan polymerase</fullName>
    </alternativeName>
    <alternativeName>
        <fullName evidence="11">Peptidoglycan glycosyltransferase MtgA</fullName>
        <shortName evidence="11">PGT</shortName>
    </alternativeName>
</protein>
<evidence type="ECO:0000256" key="1">
    <source>
        <dbReference type="ARBA" id="ARBA00022475"/>
    </source>
</evidence>
<dbReference type="AlphaFoldDB" id="A0A4R6REJ5"/>
<comment type="function">
    <text evidence="11">Peptidoglycan polymerase that catalyzes glycan chain elongation from lipid-linked precursors.</text>
</comment>
<dbReference type="OrthoDB" id="9766909at2"/>
<dbReference type="GO" id="GO:0016763">
    <property type="term" value="F:pentosyltransferase activity"/>
    <property type="evidence" value="ECO:0007669"/>
    <property type="project" value="InterPro"/>
</dbReference>
<keyword evidence="14" id="KW-1185">Reference proteome</keyword>
<feature type="transmembrane region" description="Helical" evidence="11">
    <location>
        <begin position="32"/>
        <end position="53"/>
    </location>
</feature>
<proteinExistence type="inferred from homology"/>
<dbReference type="InterPro" id="IPR001264">
    <property type="entry name" value="Glyco_trans_51"/>
</dbReference>
<keyword evidence="9 11" id="KW-0472">Membrane</keyword>
<dbReference type="PANTHER" id="PTHR30400">
    <property type="entry name" value="MONOFUNCTIONAL BIOSYNTHETIC PEPTIDOGLYCAN TRANSGLYCOSYLASE"/>
    <property type="match status" value="1"/>
</dbReference>
<dbReference type="GO" id="GO:0009252">
    <property type="term" value="P:peptidoglycan biosynthetic process"/>
    <property type="evidence" value="ECO:0007669"/>
    <property type="project" value="UniProtKB-UniRule"/>
</dbReference>
<dbReference type="PANTHER" id="PTHR30400:SF0">
    <property type="entry name" value="BIOSYNTHETIC PEPTIDOGLYCAN TRANSGLYCOSYLASE"/>
    <property type="match status" value="1"/>
</dbReference>
<dbReference type="InterPro" id="IPR023346">
    <property type="entry name" value="Lysozyme-like_dom_sf"/>
</dbReference>
<keyword evidence="8 11" id="KW-1133">Transmembrane helix</keyword>
<keyword evidence="2 11" id="KW-0997">Cell inner membrane</keyword>
<comment type="subcellular location">
    <subcellularLocation>
        <location evidence="11">Cell inner membrane</location>
        <topology evidence="11">Single-pass membrane protein</topology>
    </subcellularLocation>
</comment>
<dbReference type="InterPro" id="IPR011812">
    <property type="entry name" value="Pep_trsgly"/>
</dbReference>
<keyword evidence="1 11" id="KW-1003">Cell membrane</keyword>
<dbReference type="Gene3D" id="1.10.3810.10">
    <property type="entry name" value="Biosynthetic peptidoglycan transglycosylase-like"/>
    <property type="match status" value="1"/>
</dbReference>
<dbReference type="Pfam" id="PF00912">
    <property type="entry name" value="Transgly"/>
    <property type="match status" value="1"/>
</dbReference>
<evidence type="ECO:0000313" key="13">
    <source>
        <dbReference type="EMBL" id="TDP84096.1"/>
    </source>
</evidence>
<dbReference type="GO" id="GO:0071555">
    <property type="term" value="P:cell wall organization"/>
    <property type="evidence" value="ECO:0007669"/>
    <property type="project" value="UniProtKB-KW"/>
</dbReference>
<gene>
    <name evidence="11" type="primary">mtgA</name>
    <name evidence="13" type="ORF">EDD54_2699</name>
</gene>
<evidence type="ECO:0000313" key="14">
    <source>
        <dbReference type="Proteomes" id="UP000294547"/>
    </source>
</evidence>
<dbReference type="NCBIfam" id="TIGR02070">
    <property type="entry name" value="mono_pep_trsgly"/>
    <property type="match status" value="1"/>
</dbReference>
<reference evidence="13 14" key="1">
    <citation type="submission" date="2019-03" db="EMBL/GenBank/DDBJ databases">
        <title>Genomic Encyclopedia of Type Strains, Phase IV (KMG-IV): sequencing the most valuable type-strain genomes for metagenomic binning, comparative biology and taxonomic classification.</title>
        <authorList>
            <person name="Goeker M."/>
        </authorList>
    </citation>
    <scope>NUCLEOTIDE SEQUENCE [LARGE SCALE GENOMIC DNA]</scope>
    <source>
        <strain evidence="13 14">DSM 102969</strain>
    </source>
</reference>
<dbReference type="InterPro" id="IPR036950">
    <property type="entry name" value="PBP_transglycosylase"/>
</dbReference>
<evidence type="ECO:0000256" key="8">
    <source>
        <dbReference type="ARBA" id="ARBA00022989"/>
    </source>
</evidence>
<dbReference type="Proteomes" id="UP000294547">
    <property type="component" value="Unassembled WGS sequence"/>
</dbReference>
<dbReference type="GO" id="GO:0008360">
    <property type="term" value="P:regulation of cell shape"/>
    <property type="evidence" value="ECO:0007669"/>
    <property type="project" value="UniProtKB-KW"/>
</dbReference>
<evidence type="ECO:0000256" key="3">
    <source>
        <dbReference type="ARBA" id="ARBA00022676"/>
    </source>
</evidence>
<dbReference type="HAMAP" id="MF_00766">
    <property type="entry name" value="PGT_MtgA"/>
    <property type="match status" value="1"/>
</dbReference>
<dbReference type="SUPFAM" id="SSF53955">
    <property type="entry name" value="Lysozyme-like"/>
    <property type="match status" value="1"/>
</dbReference>
<evidence type="ECO:0000256" key="5">
    <source>
        <dbReference type="ARBA" id="ARBA00022692"/>
    </source>
</evidence>
<dbReference type="EC" id="2.4.99.28" evidence="11"/>
<comment type="catalytic activity">
    <reaction evidence="11">
        <text>[GlcNAc-(1-&gt;4)-Mur2Ac(oyl-L-Ala-gamma-D-Glu-L-Lys-D-Ala-D-Ala)](n)-di-trans,octa-cis-undecaprenyl diphosphate + beta-D-GlcNAc-(1-&gt;4)-Mur2Ac(oyl-L-Ala-gamma-D-Glu-L-Lys-D-Ala-D-Ala)-di-trans,octa-cis-undecaprenyl diphosphate = [GlcNAc-(1-&gt;4)-Mur2Ac(oyl-L-Ala-gamma-D-Glu-L-Lys-D-Ala-D-Ala)](n+1)-di-trans,octa-cis-undecaprenyl diphosphate + di-trans,octa-cis-undecaprenyl diphosphate + H(+)</text>
        <dbReference type="Rhea" id="RHEA:23708"/>
        <dbReference type="Rhea" id="RHEA-COMP:9602"/>
        <dbReference type="Rhea" id="RHEA-COMP:9603"/>
        <dbReference type="ChEBI" id="CHEBI:15378"/>
        <dbReference type="ChEBI" id="CHEBI:58405"/>
        <dbReference type="ChEBI" id="CHEBI:60033"/>
        <dbReference type="ChEBI" id="CHEBI:78435"/>
        <dbReference type="EC" id="2.4.99.28"/>
    </reaction>
</comment>
<keyword evidence="5 11" id="KW-0812">Transmembrane</keyword>
<name>A0A4R6REJ5_9HYPH</name>
<keyword evidence="3 11" id="KW-0328">Glycosyltransferase</keyword>
<keyword evidence="6 11" id="KW-0133">Cell shape</keyword>
<organism evidence="13 14">
    <name type="scientific">Oharaeibacter diazotrophicus</name>
    <dbReference type="NCBI Taxonomy" id="1920512"/>
    <lineage>
        <taxon>Bacteria</taxon>
        <taxon>Pseudomonadati</taxon>
        <taxon>Pseudomonadota</taxon>
        <taxon>Alphaproteobacteria</taxon>
        <taxon>Hyphomicrobiales</taxon>
        <taxon>Pleomorphomonadaceae</taxon>
        <taxon>Oharaeibacter</taxon>
    </lineage>
</organism>
<evidence type="ECO:0000256" key="7">
    <source>
        <dbReference type="ARBA" id="ARBA00022984"/>
    </source>
</evidence>
<dbReference type="RefSeq" id="WP_126539969.1">
    <property type="nucleotide sequence ID" value="NZ_BSPM01000002.1"/>
</dbReference>
<evidence type="ECO:0000256" key="6">
    <source>
        <dbReference type="ARBA" id="ARBA00022960"/>
    </source>
</evidence>
<comment type="similarity">
    <text evidence="11">Belongs to the glycosyltransferase 51 family.</text>
</comment>
<evidence type="ECO:0000256" key="2">
    <source>
        <dbReference type="ARBA" id="ARBA00022519"/>
    </source>
</evidence>
<dbReference type="GO" id="GO:0009274">
    <property type="term" value="C:peptidoglycan-based cell wall"/>
    <property type="evidence" value="ECO:0007669"/>
    <property type="project" value="InterPro"/>
</dbReference>
<evidence type="ECO:0000256" key="4">
    <source>
        <dbReference type="ARBA" id="ARBA00022679"/>
    </source>
</evidence>
<keyword evidence="4 11" id="KW-0808">Transferase</keyword>
<dbReference type="GO" id="GO:0005886">
    <property type="term" value="C:plasma membrane"/>
    <property type="evidence" value="ECO:0007669"/>
    <property type="project" value="UniProtKB-SubCell"/>
</dbReference>
<dbReference type="EMBL" id="SNXY01000008">
    <property type="protein sequence ID" value="TDP84096.1"/>
    <property type="molecule type" value="Genomic_DNA"/>
</dbReference>
<accession>A0A4R6REJ5</accession>
<evidence type="ECO:0000256" key="11">
    <source>
        <dbReference type="HAMAP-Rule" id="MF_00766"/>
    </source>
</evidence>
<feature type="domain" description="Glycosyl transferase family 51" evidence="12">
    <location>
        <begin position="69"/>
        <end position="226"/>
    </location>
</feature>
<comment type="caution">
    <text evidence="13">The sequence shown here is derived from an EMBL/GenBank/DDBJ whole genome shotgun (WGS) entry which is preliminary data.</text>
</comment>
<dbReference type="GO" id="GO:0008955">
    <property type="term" value="F:peptidoglycan glycosyltransferase activity"/>
    <property type="evidence" value="ECO:0007669"/>
    <property type="project" value="UniProtKB-UniRule"/>
</dbReference>
<keyword evidence="10 11" id="KW-0961">Cell wall biogenesis/degradation</keyword>
<dbReference type="UniPathway" id="UPA00219"/>
<evidence type="ECO:0000259" key="12">
    <source>
        <dbReference type="Pfam" id="PF00912"/>
    </source>
</evidence>